<organism evidence="2 3">
    <name type="scientific">Lachancea quebecensis</name>
    <dbReference type="NCBI Taxonomy" id="1654605"/>
    <lineage>
        <taxon>Eukaryota</taxon>
        <taxon>Fungi</taxon>
        <taxon>Dikarya</taxon>
        <taxon>Ascomycota</taxon>
        <taxon>Saccharomycotina</taxon>
        <taxon>Saccharomycetes</taxon>
        <taxon>Saccharomycetales</taxon>
        <taxon>Saccharomycetaceae</taxon>
        <taxon>Lachancea</taxon>
    </lineage>
</organism>
<dbReference type="OrthoDB" id="3993201at2759"/>
<dbReference type="AlphaFoldDB" id="A0A0N7MLA2"/>
<sequence length="266" mass="29802">MSRKFYFQQWKGVLTGVSPLTMASPRFSMFSVLRRISNRLVHSTPKKDHTTLLSNAKLATFNVMSLKALKNECRTRGLKISGRKGELVDRILAFETSGLLADEPIKNTARQIHITKCARSRSNPKPVDDVRMPDIAATEKSLETPEQEYIVHITPLSKSADKKPVTKLEKELSVEEGSANVPPAVSTTDHDKVIFQVDAPTDNVEVVDEEAELAADNQTSKDSNLCSSREELNNRDKMFILGFAAMLAGWWSLKFWGDKDKHRSLS</sequence>
<evidence type="ECO:0000259" key="1">
    <source>
        <dbReference type="PROSITE" id="PS50800"/>
    </source>
</evidence>
<feature type="domain" description="SAP" evidence="1">
    <location>
        <begin position="61"/>
        <end position="95"/>
    </location>
</feature>
<accession>A0A0N7MLA2</accession>
<proteinExistence type="predicted"/>
<dbReference type="SMART" id="SM00513">
    <property type="entry name" value="SAP"/>
    <property type="match status" value="1"/>
</dbReference>
<dbReference type="InterPro" id="IPR036361">
    <property type="entry name" value="SAP_dom_sf"/>
</dbReference>
<dbReference type="Proteomes" id="UP000236544">
    <property type="component" value="Unassembled WGS sequence"/>
</dbReference>
<dbReference type="SUPFAM" id="SSF68906">
    <property type="entry name" value="SAP domain"/>
    <property type="match status" value="1"/>
</dbReference>
<keyword evidence="3" id="KW-1185">Reference proteome</keyword>
<dbReference type="Gene3D" id="1.10.720.30">
    <property type="entry name" value="SAP domain"/>
    <property type="match status" value="1"/>
</dbReference>
<dbReference type="InterPro" id="IPR003034">
    <property type="entry name" value="SAP_dom"/>
</dbReference>
<gene>
    <name evidence="2" type="ORF">LAQU0_S03e09032g</name>
</gene>
<dbReference type="PROSITE" id="PS50800">
    <property type="entry name" value="SAP"/>
    <property type="match status" value="1"/>
</dbReference>
<evidence type="ECO:0000313" key="3">
    <source>
        <dbReference type="Proteomes" id="UP000236544"/>
    </source>
</evidence>
<evidence type="ECO:0000313" key="2">
    <source>
        <dbReference type="EMBL" id="CUS21715.1"/>
    </source>
</evidence>
<protein>
    <submittedName>
        <fullName evidence="2">LAQU0S03e09032g1_1</fullName>
    </submittedName>
</protein>
<dbReference type="Pfam" id="PF02037">
    <property type="entry name" value="SAP"/>
    <property type="match status" value="1"/>
</dbReference>
<reference evidence="3" key="1">
    <citation type="submission" date="2015-10" db="EMBL/GenBank/DDBJ databases">
        <authorList>
            <person name="Devillers H."/>
        </authorList>
    </citation>
    <scope>NUCLEOTIDE SEQUENCE [LARGE SCALE GENOMIC DNA]</scope>
</reference>
<dbReference type="EMBL" id="LN890565">
    <property type="protein sequence ID" value="CUS21715.1"/>
    <property type="molecule type" value="Genomic_DNA"/>
</dbReference>
<name>A0A0N7MLA2_9SACH</name>